<gene>
    <name evidence="4" type="ORF">NM948_11575</name>
</gene>
<keyword evidence="2" id="KW-0812">Transmembrane</keyword>
<comment type="caution">
    <text evidence="4">The sequence shown here is derived from an EMBL/GenBank/DDBJ whole genome shotgun (WGS) entry which is preliminary data.</text>
</comment>
<dbReference type="PANTHER" id="PTHR37813">
    <property type="entry name" value="FELS-2 PROPHAGE PROTEIN"/>
    <property type="match status" value="1"/>
</dbReference>
<accession>A0A9X3URU6</accession>
<sequence length="767" mass="82619">MSSNLAISLVIGASVGGAVAGLKRLQNDLKIFKDNTLSIKQKFIGLGTEFAKGIGGIISSSTAVGSSIMALSQPAIAFESAMADVKKVVNFDTPEQFKKMEQDILKLTRTIPMASEEIAAIVAAGGQAGIAREHLLGYAEDAAKMGVAFDMAAGDAGSSMATMANVLGKPISEMAKFGDAINHLSDNANAKASEIVNVIARAGSDTRMLGLTENQAAALGSTFLSMGKAPELAAQAIKGMSSAFAELKAGKHAKELNMLGLSPKSFANAMNKDAQGAISDFIERVKKLPKDKQYPILAKMFGKQYADDLMLLAQNTGEYNRQLQLLQETDENGELKYVGSMQREFENRGATTENNLKKLKSSFSELGIAIGQKLLPVINKFVDWLKPIMYSILDWIHLNPTIVTQILQVAGVLSGAVVGIFAVKTAISGILIVALPFVNLWSKSKIVIRFLIPLISKLALGFGYMIGYGIKMARAIGVVSKAFLVMGKALLTNPLFWVVGIIAGAAYLIWDNWATLAPMFSDLWQGIKNIWSDVSQFFNGLWEEVKTAFDGGIIAVGKLILDWSPIGLFHKAFAEVLSWFGIDIPQSFTGFGSAMIDSLINGIKSAWEATKGFFTDLGNGIKDAFSFDSKSLASDMNNIADTAAMTGFSQGGFTGAGSKYDPAGIVHKGEYVLTKEATERIGVSNLDRLNYGGQSPQGLFTNYKPLNQHSSQAVNGSITVHFNPTITVNDNSDQNIMSQIQQTLLQSSYEFEQMLKRVLDQQQRLAY</sequence>
<dbReference type="EMBL" id="JANJHC010000037">
    <property type="protein sequence ID" value="MDA5624164.1"/>
    <property type="molecule type" value="Genomic_DNA"/>
</dbReference>
<dbReference type="RefSeq" id="WP_195187142.1">
    <property type="nucleotide sequence ID" value="NZ_JADMLI010000024.1"/>
</dbReference>
<dbReference type="Pfam" id="PF10145">
    <property type="entry name" value="PhageMin_Tail"/>
    <property type="match status" value="1"/>
</dbReference>
<keyword evidence="2" id="KW-0472">Membrane</keyword>
<name>A0A9X3URU6_PASMD</name>
<evidence type="ECO:0000259" key="3">
    <source>
        <dbReference type="Pfam" id="PF10145"/>
    </source>
</evidence>
<feature type="transmembrane region" description="Helical" evidence="2">
    <location>
        <begin position="490"/>
        <end position="510"/>
    </location>
</feature>
<evidence type="ECO:0000313" key="5">
    <source>
        <dbReference type="Proteomes" id="UP001145481"/>
    </source>
</evidence>
<evidence type="ECO:0000256" key="2">
    <source>
        <dbReference type="SAM" id="Phobius"/>
    </source>
</evidence>
<evidence type="ECO:0000313" key="4">
    <source>
        <dbReference type="EMBL" id="MDA5624164.1"/>
    </source>
</evidence>
<dbReference type="Proteomes" id="UP001145481">
    <property type="component" value="Unassembled WGS sequence"/>
</dbReference>
<feature type="transmembrane region" description="Helical" evidence="2">
    <location>
        <begin position="409"/>
        <end position="438"/>
    </location>
</feature>
<dbReference type="NCBIfam" id="TIGR01760">
    <property type="entry name" value="tape_meas_TP901"/>
    <property type="match status" value="1"/>
</dbReference>
<feature type="transmembrane region" description="Helical" evidence="2">
    <location>
        <begin position="450"/>
        <end position="470"/>
    </location>
</feature>
<dbReference type="PANTHER" id="PTHR37813:SF1">
    <property type="entry name" value="FELS-2 PROPHAGE PROTEIN"/>
    <property type="match status" value="1"/>
</dbReference>
<keyword evidence="1" id="KW-1188">Viral release from host cell</keyword>
<evidence type="ECO:0000256" key="1">
    <source>
        <dbReference type="ARBA" id="ARBA00022612"/>
    </source>
</evidence>
<keyword evidence="2" id="KW-1133">Transmembrane helix</keyword>
<dbReference type="AlphaFoldDB" id="A0A9X3URU6"/>
<dbReference type="InterPro" id="IPR010090">
    <property type="entry name" value="Phage_tape_meas"/>
</dbReference>
<proteinExistence type="predicted"/>
<feature type="domain" description="Phage tail tape measure protein" evidence="3">
    <location>
        <begin position="102"/>
        <end position="302"/>
    </location>
</feature>
<reference evidence="4" key="1">
    <citation type="submission" date="2022-07" db="EMBL/GenBank/DDBJ databases">
        <title>Genome-based characterization of novel serogroup A variants of Pasteurella multocida.</title>
        <authorList>
            <person name="Prajapati A."/>
            <person name="Yogisharadhya R."/>
            <person name="Mohanty N."/>
            <person name="Chanda M."/>
            <person name="Mendem S.K."/>
            <person name="Siddaramappa S."/>
            <person name="Shivachandra S.B."/>
        </authorList>
    </citation>
    <scope>NUCLEOTIDE SEQUENCE</scope>
    <source>
        <strain evidence="4">NIVEDIPm19</strain>
    </source>
</reference>
<organism evidence="4 5">
    <name type="scientific">Pasteurella multocida</name>
    <dbReference type="NCBI Taxonomy" id="747"/>
    <lineage>
        <taxon>Bacteria</taxon>
        <taxon>Pseudomonadati</taxon>
        <taxon>Pseudomonadota</taxon>
        <taxon>Gammaproteobacteria</taxon>
        <taxon>Pasteurellales</taxon>
        <taxon>Pasteurellaceae</taxon>
        <taxon>Pasteurella</taxon>
    </lineage>
</organism>
<protein>
    <submittedName>
        <fullName evidence="4">Phage tail tape measure protein</fullName>
    </submittedName>
</protein>